<name>A0A081K7V5_9GAMM</name>
<dbReference type="eggNOG" id="COG0624">
    <property type="taxonomic scope" value="Bacteria"/>
</dbReference>
<evidence type="ECO:0000313" key="8">
    <source>
        <dbReference type="Proteomes" id="UP000027997"/>
    </source>
</evidence>
<keyword evidence="2" id="KW-0645">Protease</keyword>
<dbReference type="GO" id="GO:0046872">
    <property type="term" value="F:metal ion binding"/>
    <property type="evidence" value="ECO:0007669"/>
    <property type="project" value="UniProtKB-KW"/>
</dbReference>
<dbReference type="Pfam" id="PF01546">
    <property type="entry name" value="Peptidase_M20"/>
    <property type="match status" value="1"/>
</dbReference>
<dbReference type="InterPro" id="IPR036264">
    <property type="entry name" value="Bact_exopeptidase_dim_dom"/>
</dbReference>
<dbReference type="Gene3D" id="3.30.70.360">
    <property type="match status" value="1"/>
</dbReference>
<accession>A0A081K7V5</accession>
<dbReference type="PANTHER" id="PTHR45962:SF1">
    <property type="entry name" value="N-FATTY-ACYL-AMINO ACID SYNTHASE_HYDROLASE PM20D1"/>
    <property type="match status" value="1"/>
</dbReference>
<dbReference type="Gene3D" id="3.40.630.10">
    <property type="entry name" value="Zn peptidases"/>
    <property type="match status" value="1"/>
</dbReference>
<protein>
    <recommendedName>
        <fullName evidence="6">Peptidase M20 dimerisation domain-containing protein</fullName>
    </recommendedName>
</protein>
<evidence type="ECO:0000256" key="2">
    <source>
        <dbReference type="ARBA" id="ARBA00022670"/>
    </source>
</evidence>
<dbReference type="PANTHER" id="PTHR45962">
    <property type="entry name" value="N-FATTY-ACYL-AMINO ACID SYNTHASE/HYDROLASE PM20D1"/>
    <property type="match status" value="1"/>
</dbReference>
<dbReference type="SUPFAM" id="SSF55031">
    <property type="entry name" value="Bacterial exopeptidase dimerisation domain"/>
    <property type="match status" value="1"/>
</dbReference>
<dbReference type="STRING" id="305900.GV64_05285"/>
<organism evidence="7 8">
    <name type="scientific">Endozoicomonas elysicola</name>
    <dbReference type="NCBI Taxonomy" id="305900"/>
    <lineage>
        <taxon>Bacteria</taxon>
        <taxon>Pseudomonadati</taxon>
        <taxon>Pseudomonadota</taxon>
        <taxon>Gammaproteobacteria</taxon>
        <taxon>Oceanospirillales</taxon>
        <taxon>Endozoicomonadaceae</taxon>
        <taxon>Endozoicomonas</taxon>
    </lineage>
</organism>
<dbReference type="Pfam" id="PF07687">
    <property type="entry name" value="M20_dimer"/>
    <property type="match status" value="1"/>
</dbReference>
<dbReference type="EMBL" id="JOJP01000001">
    <property type="protein sequence ID" value="KEI70231.1"/>
    <property type="molecule type" value="Genomic_DNA"/>
</dbReference>
<evidence type="ECO:0000256" key="5">
    <source>
        <dbReference type="ARBA" id="ARBA00022833"/>
    </source>
</evidence>
<dbReference type="InterPro" id="IPR011650">
    <property type="entry name" value="Peptidase_M20_dimer"/>
</dbReference>
<keyword evidence="4" id="KW-0378">Hydrolase</keyword>
<dbReference type="Proteomes" id="UP000027997">
    <property type="component" value="Unassembled WGS sequence"/>
</dbReference>
<proteinExistence type="inferred from homology"/>
<dbReference type="GO" id="GO:0006508">
    <property type="term" value="P:proteolysis"/>
    <property type="evidence" value="ECO:0007669"/>
    <property type="project" value="UniProtKB-KW"/>
</dbReference>
<evidence type="ECO:0000259" key="6">
    <source>
        <dbReference type="Pfam" id="PF07687"/>
    </source>
</evidence>
<dbReference type="AlphaFoldDB" id="A0A081K7V5"/>
<dbReference type="InterPro" id="IPR047177">
    <property type="entry name" value="Pept_M20A"/>
</dbReference>
<dbReference type="SUPFAM" id="SSF53187">
    <property type="entry name" value="Zn-dependent exopeptidases"/>
    <property type="match status" value="1"/>
</dbReference>
<dbReference type="InterPro" id="IPR002933">
    <property type="entry name" value="Peptidase_M20"/>
</dbReference>
<keyword evidence="5" id="KW-0862">Zinc</keyword>
<evidence type="ECO:0000256" key="3">
    <source>
        <dbReference type="ARBA" id="ARBA00022723"/>
    </source>
</evidence>
<evidence type="ECO:0000313" key="7">
    <source>
        <dbReference type="EMBL" id="KEI70231.1"/>
    </source>
</evidence>
<dbReference type="GO" id="GO:0008233">
    <property type="term" value="F:peptidase activity"/>
    <property type="evidence" value="ECO:0007669"/>
    <property type="project" value="UniProtKB-KW"/>
</dbReference>
<comment type="caution">
    <text evidence="7">The sequence shown here is derived from an EMBL/GenBank/DDBJ whole genome shotgun (WGS) entry which is preliminary data.</text>
</comment>
<reference evidence="7 8" key="1">
    <citation type="submission" date="2014-06" db="EMBL/GenBank/DDBJ databases">
        <title>Whole Genome Sequences of Three Symbiotic Endozoicomonas Bacteria.</title>
        <authorList>
            <person name="Neave M.J."/>
            <person name="Apprill A."/>
            <person name="Voolstra C.R."/>
        </authorList>
    </citation>
    <scope>NUCLEOTIDE SEQUENCE [LARGE SCALE GENOMIC DNA]</scope>
    <source>
        <strain evidence="7 8">DSM 22380</strain>
    </source>
</reference>
<feature type="domain" description="Peptidase M20 dimerisation" evidence="6">
    <location>
        <begin position="92"/>
        <end position="234"/>
    </location>
</feature>
<dbReference type="Gene3D" id="1.10.150.900">
    <property type="match status" value="1"/>
</dbReference>
<comment type="similarity">
    <text evidence="1">Belongs to the peptidase M20A family.</text>
</comment>
<sequence length="342" mass="36766">MWGRGALDDKASVISTLEAVEPLLAEGYAPERTMVFSFGHDEEIGGRDGAANIAAYLKDQGFNFEYVVGEGGLVVNGHPMLPDSSLAMIALAEKNYVILTFKATGNGGHSSMPVNNNAIVNLSKALTTLHENPFKAELVKPVADMLKVMGEHIGGIQGFMMRNQWLSQAILLSVMSGDKTSQSMVRTTTAVTMINAGIKENVISQKAEAKVNFRLLPGTPVEQLINDVETMIDDSSIDISAEDWKTSPPIADMNAPGYRQVKSAINAVLPETVVVPGMLTATTDSPHYAPVSENIYRFHPFSVDMELTGSIHGTNERISIESINTALELSKSLIKASGSPES</sequence>
<evidence type="ECO:0000256" key="4">
    <source>
        <dbReference type="ARBA" id="ARBA00022801"/>
    </source>
</evidence>
<gene>
    <name evidence="7" type="ORF">GV64_05285</name>
</gene>
<keyword evidence="3" id="KW-0479">Metal-binding</keyword>
<evidence type="ECO:0000256" key="1">
    <source>
        <dbReference type="ARBA" id="ARBA00006247"/>
    </source>
</evidence>
<keyword evidence="8" id="KW-1185">Reference proteome</keyword>